<name>A0A318KRS5_9FIRM</name>
<evidence type="ECO:0000313" key="2">
    <source>
        <dbReference type="Proteomes" id="UP000247612"/>
    </source>
</evidence>
<protein>
    <submittedName>
        <fullName evidence="1">Uncharacterized protein</fullName>
    </submittedName>
</protein>
<proteinExistence type="predicted"/>
<evidence type="ECO:0000313" key="1">
    <source>
        <dbReference type="EMBL" id="PXX74649.1"/>
    </source>
</evidence>
<gene>
    <name evidence="1" type="ORF">DES51_12235</name>
</gene>
<dbReference type="Proteomes" id="UP000247612">
    <property type="component" value="Unassembled WGS sequence"/>
</dbReference>
<keyword evidence="2" id="KW-1185">Reference proteome</keyword>
<dbReference type="OrthoDB" id="2853096at2"/>
<reference evidence="1 2" key="1">
    <citation type="submission" date="2018-05" db="EMBL/GenBank/DDBJ databases">
        <title>Genomic Encyclopedia of Type Strains, Phase IV (KMG-IV): sequencing the most valuable type-strain genomes for metagenomic binning, comparative biology and taxonomic classification.</title>
        <authorList>
            <person name="Goeker M."/>
        </authorList>
    </citation>
    <scope>NUCLEOTIDE SEQUENCE [LARGE SCALE GENOMIC DNA]</scope>
    <source>
        <strain evidence="1 2">JC118</strain>
    </source>
</reference>
<dbReference type="RefSeq" id="WP_022938883.1">
    <property type="nucleotide sequence ID" value="NZ_CABKRQ010000007.1"/>
</dbReference>
<accession>A0A318KRS5</accession>
<sequence>MFGKKEVILGSGKLYHKEYSEGEIPSNEIIEVEENILASIKGGASITYTPSFIEEKSDLGDIIVNILQSDEAIFKSGLMTLIGETFKVLTSTARVTKTDGVETVLIGGVNNNDGKTHLFHFVNNNPLRPVRVTLIGVNQKGFELAFKQDGATVVDLEIKAEPMDDEGTKIKLQLGKKEAVTK</sequence>
<comment type="caution">
    <text evidence="1">The sequence shown here is derived from an EMBL/GenBank/DDBJ whole genome shotgun (WGS) entry which is preliminary data.</text>
</comment>
<dbReference type="AlphaFoldDB" id="A0A318KRS5"/>
<organism evidence="1 2">
    <name type="scientific">Dielma fastidiosa</name>
    <dbReference type="NCBI Taxonomy" id="1034346"/>
    <lineage>
        <taxon>Bacteria</taxon>
        <taxon>Bacillati</taxon>
        <taxon>Bacillota</taxon>
        <taxon>Erysipelotrichia</taxon>
        <taxon>Erysipelotrichales</taxon>
        <taxon>Erysipelotrichaceae</taxon>
        <taxon>Dielma</taxon>
    </lineage>
</organism>
<dbReference type="EMBL" id="QJKH01000022">
    <property type="protein sequence ID" value="PXX74649.1"/>
    <property type="molecule type" value="Genomic_DNA"/>
</dbReference>
<dbReference type="STRING" id="1034346.GCA_000313565_02599"/>